<keyword evidence="8" id="KW-1185">Reference proteome</keyword>
<feature type="domain" description="D-isomer specific 2-hydroxyacid dehydrogenase catalytic" evidence="5">
    <location>
        <begin position="3"/>
        <end position="326"/>
    </location>
</feature>
<evidence type="ECO:0000256" key="4">
    <source>
        <dbReference type="RuleBase" id="RU003719"/>
    </source>
</evidence>
<reference evidence="7 8" key="1">
    <citation type="submission" date="2017-06" db="EMBL/GenBank/DDBJ databases">
        <title>Genome sequencing of cyanobaciteial culture collection at National Institute for Environmental Studies (NIES).</title>
        <authorList>
            <person name="Hirose Y."/>
            <person name="Shimura Y."/>
            <person name="Fujisawa T."/>
            <person name="Nakamura Y."/>
            <person name="Kawachi M."/>
        </authorList>
    </citation>
    <scope>NUCLEOTIDE SEQUENCE [LARGE SCALE GENOMIC DNA]</scope>
    <source>
        <strain evidence="7 8">NIES-37</strain>
    </source>
</reference>
<evidence type="ECO:0000313" key="8">
    <source>
        <dbReference type="Proteomes" id="UP000218785"/>
    </source>
</evidence>
<dbReference type="PANTHER" id="PTHR43026">
    <property type="entry name" value="2-HYDROXYACID DEHYDROGENASE HOMOLOG 1-RELATED"/>
    <property type="match status" value="1"/>
</dbReference>
<dbReference type="PANTHER" id="PTHR43026:SF1">
    <property type="entry name" value="2-HYDROXYACID DEHYDROGENASE HOMOLOG 1-RELATED"/>
    <property type="match status" value="1"/>
</dbReference>
<accession>A0A1Z4MUZ1</accession>
<keyword evidence="2 4" id="KW-0560">Oxidoreductase</keyword>
<evidence type="ECO:0000256" key="1">
    <source>
        <dbReference type="ARBA" id="ARBA00005854"/>
    </source>
</evidence>
<evidence type="ECO:0000256" key="3">
    <source>
        <dbReference type="ARBA" id="ARBA00023027"/>
    </source>
</evidence>
<organism evidence="7 8">
    <name type="scientific">Tolypothrix tenuis PCC 7101</name>
    <dbReference type="NCBI Taxonomy" id="231146"/>
    <lineage>
        <taxon>Bacteria</taxon>
        <taxon>Bacillati</taxon>
        <taxon>Cyanobacteriota</taxon>
        <taxon>Cyanophyceae</taxon>
        <taxon>Nostocales</taxon>
        <taxon>Tolypothrichaceae</taxon>
        <taxon>Tolypothrix</taxon>
    </lineage>
</organism>
<dbReference type="PROSITE" id="PS00065">
    <property type="entry name" value="D_2_HYDROXYACID_DH_1"/>
    <property type="match status" value="1"/>
</dbReference>
<dbReference type="GO" id="GO:0008720">
    <property type="term" value="F:D-lactate dehydrogenase (NAD+) activity"/>
    <property type="evidence" value="ECO:0007669"/>
    <property type="project" value="TreeGrafter"/>
</dbReference>
<feature type="domain" description="D-isomer specific 2-hydroxyacid dehydrogenase NAD-binding" evidence="6">
    <location>
        <begin position="110"/>
        <end position="297"/>
    </location>
</feature>
<dbReference type="InterPro" id="IPR029753">
    <property type="entry name" value="D-isomer_DH_CS"/>
</dbReference>
<protein>
    <submittedName>
        <fullName evidence="7">D-isomer specific 2-hydroxyacid dehydrogenase NAD-binding protein</fullName>
    </submittedName>
</protein>
<dbReference type="SUPFAM" id="SSF51735">
    <property type="entry name" value="NAD(P)-binding Rossmann-fold domains"/>
    <property type="match status" value="1"/>
</dbReference>
<gene>
    <name evidence="7" type="ORF">NIES37_12370</name>
</gene>
<dbReference type="Proteomes" id="UP000218785">
    <property type="component" value="Chromosome"/>
</dbReference>
<proteinExistence type="inferred from homology"/>
<comment type="similarity">
    <text evidence="1 4">Belongs to the D-isomer specific 2-hydroxyacid dehydrogenase family.</text>
</comment>
<dbReference type="AlphaFoldDB" id="A0A1Z4MUZ1"/>
<dbReference type="RefSeq" id="WP_096574376.1">
    <property type="nucleotide sequence ID" value="NZ_CAWNJS010000001.1"/>
</dbReference>
<dbReference type="InterPro" id="IPR036291">
    <property type="entry name" value="NAD(P)-bd_dom_sf"/>
</dbReference>
<dbReference type="KEGG" id="ttq:NIES37_12370"/>
<evidence type="ECO:0000256" key="2">
    <source>
        <dbReference type="ARBA" id="ARBA00023002"/>
    </source>
</evidence>
<dbReference type="InterPro" id="IPR058205">
    <property type="entry name" value="D-LDH-like"/>
</dbReference>
<dbReference type="Gene3D" id="3.40.50.720">
    <property type="entry name" value="NAD(P)-binding Rossmann-like Domain"/>
    <property type="match status" value="2"/>
</dbReference>
<evidence type="ECO:0000259" key="5">
    <source>
        <dbReference type="Pfam" id="PF00389"/>
    </source>
</evidence>
<dbReference type="GO" id="GO:0051287">
    <property type="term" value="F:NAD binding"/>
    <property type="evidence" value="ECO:0007669"/>
    <property type="project" value="InterPro"/>
</dbReference>
<dbReference type="InterPro" id="IPR006140">
    <property type="entry name" value="D-isomer_DH_NAD-bd"/>
</dbReference>
<name>A0A1Z4MUZ1_9CYAN</name>
<dbReference type="Pfam" id="PF00389">
    <property type="entry name" value="2-Hacid_dh"/>
    <property type="match status" value="1"/>
</dbReference>
<keyword evidence="3" id="KW-0520">NAD</keyword>
<dbReference type="InterPro" id="IPR006139">
    <property type="entry name" value="D-isomer_2_OHA_DH_cat_dom"/>
</dbReference>
<evidence type="ECO:0000259" key="6">
    <source>
        <dbReference type="Pfam" id="PF02826"/>
    </source>
</evidence>
<dbReference type="PROSITE" id="PS00671">
    <property type="entry name" value="D_2_HYDROXYACID_DH_3"/>
    <property type="match status" value="1"/>
</dbReference>
<sequence>MKVAVFSTKAYDRQFLEAANSSKQHELVFFEPRLDRDTAILASGFPAVCPFVHDQVDASTLKILAKNGTRLVSLRCAGFNNVDLNAAAELGIRVSRVPAYSPYGVAEHAVGLILSLNRKIHHAYNRVREGNFSLNRLLGFNLHGRTVGIVGTGKIGLILGQIMKGFGCNLLAYDVYQNPGIEAMGGKYVELPELFAKSDIISLHCPLTPETHHLINENAIAQMKPGVMLINTSRGSLIDTQAVIEGLKSGQIGYLGVDVYEQESELFFEDLSGEIIKDDTFQRLTTFPNVLITGHQAFFTEEALHNIAETTLSNITDFEQGRDCPYEICPQPQPGHNKVLVS</sequence>
<dbReference type="Pfam" id="PF02826">
    <property type="entry name" value="2-Hacid_dh_C"/>
    <property type="match status" value="1"/>
</dbReference>
<dbReference type="CDD" id="cd12183">
    <property type="entry name" value="LDH_like_2"/>
    <property type="match status" value="1"/>
</dbReference>
<dbReference type="SUPFAM" id="SSF52283">
    <property type="entry name" value="Formate/glycerate dehydrogenase catalytic domain-like"/>
    <property type="match status" value="1"/>
</dbReference>
<dbReference type="PROSITE" id="PS00670">
    <property type="entry name" value="D_2_HYDROXYACID_DH_2"/>
    <property type="match status" value="1"/>
</dbReference>
<evidence type="ECO:0000313" key="7">
    <source>
        <dbReference type="EMBL" id="BAY97299.1"/>
    </source>
</evidence>
<dbReference type="InterPro" id="IPR029752">
    <property type="entry name" value="D-isomer_DH_CS1"/>
</dbReference>
<dbReference type="EMBL" id="AP018248">
    <property type="protein sequence ID" value="BAY97299.1"/>
    <property type="molecule type" value="Genomic_DNA"/>
</dbReference>